<reference evidence="9" key="1">
    <citation type="submission" date="2023-07" db="EMBL/GenBank/DDBJ databases">
        <title>30 novel species of actinomycetes from the DSMZ collection.</title>
        <authorList>
            <person name="Nouioui I."/>
        </authorList>
    </citation>
    <scope>NUCLEOTIDE SEQUENCE [LARGE SCALE GENOMIC DNA]</scope>
    <source>
        <strain evidence="9">DSM 45834</strain>
    </source>
</reference>
<keyword evidence="9" id="KW-1185">Reference proteome</keyword>
<dbReference type="Pfam" id="PF03441">
    <property type="entry name" value="FAD_binding_7"/>
    <property type="match status" value="1"/>
</dbReference>
<proteinExistence type="inferred from homology"/>
<dbReference type="PRINTS" id="PR00147">
    <property type="entry name" value="DNAPHOTLYASE"/>
</dbReference>
<dbReference type="GO" id="GO:0003904">
    <property type="term" value="F:deoxyribodipyrimidine photo-lyase activity"/>
    <property type="evidence" value="ECO:0007669"/>
    <property type="project" value="UniProtKB-EC"/>
</dbReference>
<dbReference type="PANTHER" id="PTHR11455:SF9">
    <property type="entry name" value="CRYPTOCHROME CIRCADIAN CLOCK 5 ISOFORM X1"/>
    <property type="match status" value="1"/>
</dbReference>
<evidence type="ECO:0000256" key="3">
    <source>
        <dbReference type="ARBA" id="ARBA00022827"/>
    </source>
</evidence>
<dbReference type="InterPro" id="IPR018394">
    <property type="entry name" value="DNA_photolyase_1_CS_C"/>
</dbReference>
<keyword evidence="2 5" id="KW-0285">Flavoprotein</keyword>
<protein>
    <submittedName>
        <fullName evidence="8">Deoxyribodipyrimidine photo-lyase</fullName>
        <ecNumber evidence="8">4.1.99.3</ecNumber>
    </submittedName>
</protein>
<keyword evidence="8" id="KW-0456">Lyase</keyword>
<organism evidence="8 9">
    <name type="scientific">Pseudonocardia charpentierae</name>
    <dbReference type="NCBI Taxonomy" id="3075545"/>
    <lineage>
        <taxon>Bacteria</taxon>
        <taxon>Bacillati</taxon>
        <taxon>Actinomycetota</taxon>
        <taxon>Actinomycetes</taxon>
        <taxon>Pseudonocardiales</taxon>
        <taxon>Pseudonocardiaceae</taxon>
        <taxon>Pseudonocardia</taxon>
    </lineage>
</organism>
<dbReference type="InterPro" id="IPR005101">
    <property type="entry name" value="Cryptochr/Photolyase_FAD-bd"/>
</dbReference>
<keyword evidence="3 5" id="KW-0274">FAD</keyword>
<dbReference type="EMBL" id="JAVREJ010000004">
    <property type="protein sequence ID" value="MDT0349632.1"/>
    <property type="molecule type" value="Genomic_DNA"/>
</dbReference>
<name>A0ABU2N7V0_9PSEU</name>
<sequence length="470" mass="52691">MSAVDDPAPYGTAVVWFRRDLRVRDQPTFLAAADGAARALALFVLDPALLDPSGAPRRTVLYRCLRELDEKLGGRLLVVRGDPADVVPHVAAAVDARQVHAAADFGPYGRTRDEAVEKALAEHGREFVRSGSPYAVAPGRVTKPDGTPYKVFTPFRRAWQQHGWRRPADTDARTVEWLDPDDKHGGPRRTRIPDDDRVEAELPPAGEQVALARWQEFLDDGATAYKRTRDRPDRPGTSRMSVHLKYGTVHPRTLLADLAGRSGDGVESVRSELAWREFYADVLWHRPDSARKNFDRRFDALPSDSGPAADEHFAAWAEGRTGFPIVDAGMRQLREMAWVHNRVRMIVASFLVKDLHLPWQRGARHFMHYLADGDLASNNHGWQWVAGTGTDAAPFFRVFNPVVQGEKFDPEGDYVRRFVPELRDVPGKAVHRPWELPGGPPNGYPRPIVDHAEERRAALDRYEQVRGGSA</sequence>
<evidence type="ECO:0000256" key="6">
    <source>
        <dbReference type="SAM" id="MobiDB-lite"/>
    </source>
</evidence>
<dbReference type="InterPro" id="IPR036155">
    <property type="entry name" value="Crypto/Photolyase_N_sf"/>
</dbReference>
<feature type="region of interest" description="Disordered" evidence="6">
    <location>
        <begin position="178"/>
        <end position="197"/>
    </location>
</feature>
<evidence type="ECO:0000313" key="8">
    <source>
        <dbReference type="EMBL" id="MDT0349632.1"/>
    </source>
</evidence>
<dbReference type="PROSITE" id="PS51645">
    <property type="entry name" value="PHR_CRY_ALPHA_BETA"/>
    <property type="match status" value="1"/>
</dbReference>
<dbReference type="InterPro" id="IPR002081">
    <property type="entry name" value="Cryptochrome/DNA_photolyase_1"/>
</dbReference>
<comment type="similarity">
    <text evidence="5">Belongs to the DNA photolyase family.</text>
</comment>
<dbReference type="Gene3D" id="1.10.579.10">
    <property type="entry name" value="DNA Cyclobutane Dipyrimidine Photolyase, subunit A, domain 3"/>
    <property type="match status" value="1"/>
</dbReference>
<dbReference type="PANTHER" id="PTHR11455">
    <property type="entry name" value="CRYPTOCHROME"/>
    <property type="match status" value="1"/>
</dbReference>
<evidence type="ECO:0000256" key="4">
    <source>
        <dbReference type="ARBA" id="ARBA00022991"/>
    </source>
</evidence>
<keyword evidence="4 5" id="KW-0157">Chromophore</keyword>
<dbReference type="InterPro" id="IPR014729">
    <property type="entry name" value="Rossmann-like_a/b/a_fold"/>
</dbReference>
<dbReference type="PROSITE" id="PS00394">
    <property type="entry name" value="DNA_PHOTOLYASES_1_1"/>
    <property type="match status" value="1"/>
</dbReference>
<comment type="caution">
    <text evidence="8">The sequence shown here is derived from an EMBL/GenBank/DDBJ whole genome shotgun (WGS) entry which is preliminary data.</text>
</comment>
<dbReference type="PROSITE" id="PS00691">
    <property type="entry name" value="DNA_PHOTOLYASES_1_2"/>
    <property type="match status" value="1"/>
</dbReference>
<dbReference type="Proteomes" id="UP001183202">
    <property type="component" value="Unassembled WGS sequence"/>
</dbReference>
<feature type="domain" description="Photolyase/cryptochrome alpha/beta" evidence="7">
    <location>
        <begin position="11"/>
        <end position="135"/>
    </location>
</feature>
<dbReference type="InterPro" id="IPR036134">
    <property type="entry name" value="Crypto/Photolyase_FAD-like_sf"/>
</dbReference>
<dbReference type="SUPFAM" id="SSF48173">
    <property type="entry name" value="Cryptochrome/photolyase FAD-binding domain"/>
    <property type="match status" value="1"/>
</dbReference>
<gene>
    <name evidence="8" type="ORF">RM445_08865</name>
</gene>
<evidence type="ECO:0000256" key="5">
    <source>
        <dbReference type="RuleBase" id="RU004182"/>
    </source>
</evidence>
<dbReference type="Gene3D" id="1.25.40.80">
    <property type="match status" value="1"/>
</dbReference>
<evidence type="ECO:0000313" key="9">
    <source>
        <dbReference type="Proteomes" id="UP001183202"/>
    </source>
</evidence>
<evidence type="ECO:0000256" key="1">
    <source>
        <dbReference type="ARBA" id="ARBA00001974"/>
    </source>
</evidence>
<comment type="cofactor">
    <cofactor evidence="1">
        <name>FAD</name>
        <dbReference type="ChEBI" id="CHEBI:57692"/>
    </cofactor>
</comment>
<feature type="compositionally biased region" description="Basic and acidic residues" evidence="6">
    <location>
        <begin position="178"/>
        <end position="195"/>
    </location>
</feature>
<evidence type="ECO:0000256" key="2">
    <source>
        <dbReference type="ARBA" id="ARBA00022630"/>
    </source>
</evidence>
<dbReference type="SUPFAM" id="SSF52425">
    <property type="entry name" value="Cryptochrome/photolyase, N-terminal domain"/>
    <property type="match status" value="1"/>
</dbReference>
<accession>A0ABU2N7V0</accession>
<dbReference type="Gene3D" id="3.40.50.620">
    <property type="entry name" value="HUPs"/>
    <property type="match status" value="1"/>
</dbReference>
<dbReference type="Pfam" id="PF00875">
    <property type="entry name" value="DNA_photolyase"/>
    <property type="match status" value="1"/>
</dbReference>
<dbReference type="RefSeq" id="WP_311555649.1">
    <property type="nucleotide sequence ID" value="NZ_JAVREJ010000004.1"/>
</dbReference>
<dbReference type="InterPro" id="IPR006050">
    <property type="entry name" value="DNA_photolyase_N"/>
</dbReference>
<evidence type="ECO:0000259" key="7">
    <source>
        <dbReference type="PROSITE" id="PS51645"/>
    </source>
</evidence>
<dbReference type="EC" id="4.1.99.3" evidence="8"/>